<dbReference type="Gene3D" id="1.20.1250.20">
    <property type="entry name" value="MFS general substrate transporter like domains"/>
    <property type="match status" value="1"/>
</dbReference>
<dbReference type="PROSITE" id="PS50850">
    <property type="entry name" value="MFS"/>
    <property type="match status" value="1"/>
</dbReference>
<sequence>MTASRDVSTSTDLSAAVAVPEKAPSSYSAYEQFKEHNLLGQPKWGLGKTLATFSGLCLVMYEACSAEAQFNQILAPLKDHYGSSIFAQWMEAAYLLTCVLLQPVWVKMAEKFGRPWPLFASILVFMAFSVMVGAAPSMGVLCVGRALQGAGAAGMMPLALVVLTDVLTPGVRGMYMGGLGAVIVAGKWSGPMVGAALYEYSNWRWVGYMHLPICAVAMVVLYATLHDMPTPPSKSLRSLREFDFLGTLLWVGGGLMILLALSWGGNEHKWNSAVIICLFVFGFVVVGLFGCVEAFYAKWPIIPLKVLFRKRTLLTLTSSFFLGFCIYGMIMFVPVYYMMLQAEGPLASAKHIWWCMLGGVIGSLLGGFLVSVRHRVYYRELSVVGTLLMAIGYGLLYTWPRELDKAKNSGYQVLVGLGLGLCMQQIMLAGQAGIPANEVSTVTTLIDYGRTLGGMVGLVMGEVILKEKMFATLDGQDVVGLEAMAPMLAKLPSVMTDPIYSGIMRALHLVFVAYVPFAAAACILCVFIKNIPLHVILPASHNDEVPEALRDLHRKKIESV</sequence>
<name>A0A1Y1WC64_9FUNG</name>
<dbReference type="RefSeq" id="XP_040744544.1">
    <property type="nucleotide sequence ID" value="XM_040890322.1"/>
</dbReference>
<feature type="transmembrane region" description="Helical" evidence="6">
    <location>
        <begin position="146"/>
        <end position="167"/>
    </location>
</feature>
<dbReference type="GO" id="GO:0022857">
    <property type="term" value="F:transmembrane transporter activity"/>
    <property type="evidence" value="ECO:0007669"/>
    <property type="project" value="InterPro"/>
</dbReference>
<feature type="transmembrane region" description="Helical" evidence="6">
    <location>
        <begin position="205"/>
        <end position="223"/>
    </location>
</feature>
<organism evidence="8 9">
    <name type="scientific">Linderina pennispora</name>
    <dbReference type="NCBI Taxonomy" id="61395"/>
    <lineage>
        <taxon>Eukaryota</taxon>
        <taxon>Fungi</taxon>
        <taxon>Fungi incertae sedis</taxon>
        <taxon>Zoopagomycota</taxon>
        <taxon>Kickxellomycotina</taxon>
        <taxon>Kickxellomycetes</taxon>
        <taxon>Kickxellales</taxon>
        <taxon>Kickxellaceae</taxon>
        <taxon>Linderina</taxon>
    </lineage>
</organism>
<keyword evidence="5 6" id="KW-0472">Membrane</keyword>
<feature type="transmembrane region" description="Helical" evidence="6">
    <location>
        <begin position="351"/>
        <end position="369"/>
    </location>
</feature>
<dbReference type="InterPro" id="IPR011701">
    <property type="entry name" value="MFS"/>
</dbReference>
<feature type="transmembrane region" description="Helical" evidence="6">
    <location>
        <begin position="381"/>
        <end position="399"/>
    </location>
</feature>
<dbReference type="GeneID" id="63806970"/>
<keyword evidence="3 6" id="KW-0812">Transmembrane</keyword>
<evidence type="ECO:0000256" key="6">
    <source>
        <dbReference type="SAM" id="Phobius"/>
    </source>
</evidence>
<feature type="transmembrane region" description="Helical" evidence="6">
    <location>
        <begin position="118"/>
        <end position="140"/>
    </location>
</feature>
<dbReference type="EMBL" id="MCFD01000005">
    <property type="protein sequence ID" value="ORX70965.1"/>
    <property type="molecule type" value="Genomic_DNA"/>
</dbReference>
<feature type="transmembrane region" description="Helical" evidence="6">
    <location>
        <begin position="174"/>
        <end position="193"/>
    </location>
</feature>
<evidence type="ECO:0000313" key="9">
    <source>
        <dbReference type="Proteomes" id="UP000193922"/>
    </source>
</evidence>
<keyword evidence="4 6" id="KW-1133">Transmembrane helix</keyword>
<dbReference type="STRING" id="61395.A0A1Y1WC64"/>
<dbReference type="GO" id="GO:0012505">
    <property type="term" value="C:endomembrane system"/>
    <property type="evidence" value="ECO:0007669"/>
    <property type="project" value="UniProtKB-SubCell"/>
</dbReference>
<protein>
    <submittedName>
        <fullName evidence="8">MFS general substrate transporter</fullName>
    </submittedName>
</protein>
<keyword evidence="9" id="KW-1185">Reference proteome</keyword>
<dbReference type="AlphaFoldDB" id="A0A1Y1WC64"/>
<feature type="domain" description="Major facilitator superfamily (MFS) profile" evidence="7">
    <location>
        <begin position="48"/>
        <end position="533"/>
    </location>
</feature>
<evidence type="ECO:0000256" key="4">
    <source>
        <dbReference type="ARBA" id="ARBA00022989"/>
    </source>
</evidence>
<dbReference type="SUPFAM" id="SSF103473">
    <property type="entry name" value="MFS general substrate transporter"/>
    <property type="match status" value="1"/>
</dbReference>
<dbReference type="Proteomes" id="UP000193922">
    <property type="component" value="Unassembled WGS sequence"/>
</dbReference>
<dbReference type="Pfam" id="PF07690">
    <property type="entry name" value="MFS_1"/>
    <property type="match status" value="1"/>
</dbReference>
<evidence type="ECO:0000313" key="8">
    <source>
        <dbReference type="EMBL" id="ORX70965.1"/>
    </source>
</evidence>
<evidence type="ECO:0000259" key="7">
    <source>
        <dbReference type="PROSITE" id="PS50850"/>
    </source>
</evidence>
<gene>
    <name evidence="8" type="ORF">DL89DRAFT_292524</name>
</gene>
<evidence type="ECO:0000256" key="5">
    <source>
        <dbReference type="ARBA" id="ARBA00023136"/>
    </source>
</evidence>
<evidence type="ECO:0000256" key="2">
    <source>
        <dbReference type="ARBA" id="ARBA00022448"/>
    </source>
</evidence>
<feature type="transmembrane region" description="Helical" evidence="6">
    <location>
        <begin position="270"/>
        <end position="292"/>
    </location>
</feature>
<comment type="caution">
    <text evidence="8">The sequence shown here is derived from an EMBL/GenBank/DDBJ whole genome shotgun (WGS) entry which is preliminary data.</text>
</comment>
<proteinExistence type="predicted"/>
<keyword evidence="2" id="KW-0813">Transport</keyword>
<dbReference type="PANTHER" id="PTHR23501:SF191">
    <property type="entry name" value="VACUOLAR BASIC AMINO ACID TRANSPORTER 4"/>
    <property type="match status" value="1"/>
</dbReference>
<dbReference type="PANTHER" id="PTHR23501">
    <property type="entry name" value="MAJOR FACILITATOR SUPERFAMILY"/>
    <property type="match status" value="1"/>
</dbReference>
<feature type="transmembrane region" description="Helical" evidence="6">
    <location>
        <begin position="506"/>
        <end position="528"/>
    </location>
</feature>
<dbReference type="GO" id="GO:0005886">
    <property type="term" value="C:plasma membrane"/>
    <property type="evidence" value="ECO:0007669"/>
    <property type="project" value="TreeGrafter"/>
</dbReference>
<feature type="transmembrane region" description="Helical" evidence="6">
    <location>
        <begin position="244"/>
        <end position="264"/>
    </location>
</feature>
<accession>A0A1Y1WC64</accession>
<reference evidence="8 9" key="1">
    <citation type="submission" date="2016-07" db="EMBL/GenBank/DDBJ databases">
        <title>Pervasive Adenine N6-methylation of Active Genes in Fungi.</title>
        <authorList>
            <consortium name="DOE Joint Genome Institute"/>
            <person name="Mondo S.J."/>
            <person name="Dannebaum R.O."/>
            <person name="Kuo R.C."/>
            <person name="Labutti K."/>
            <person name="Haridas S."/>
            <person name="Kuo A."/>
            <person name="Salamov A."/>
            <person name="Ahrendt S.R."/>
            <person name="Lipzen A."/>
            <person name="Sullivan W."/>
            <person name="Andreopoulos W.B."/>
            <person name="Clum A."/>
            <person name="Lindquist E."/>
            <person name="Daum C."/>
            <person name="Ramamoorthy G.K."/>
            <person name="Gryganskyi A."/>
            <person name="Culley D."/>
            <person name="Magnuson J.K."/>
            <person name="James T.Y."/>
            <person name="O'Malley M.A."/>
            <person name="Stajich J.E."/>
            <person name="Spatafora J.W."/>
            <person name="Visel A."/>
            <person name="Grigoriev I.V."/>
        </authorList>
    </citation>
    <scope>NUCLEOTIDE SEQUENCE [LARGE SCALE GENOMIC DNA]</scope>
    <source>
        <strain evidence="8 9">ATCC 12442</strain>
    </source>
</reference>
<comment type="subcellular location">
    <subcellularLocation>
        <location evidence="1">Endomembrane system</location>
        <topology evidence="1">Multi-pass membrane protein</topology>
    </subcellularLocation>
</comment>
<dbReference type="InterPro" id="IPR020846">
    <property type="entry name" value="MFS_dom"/>
</dbReference>
<feature type="transmembrane region" description="Helical" evidence="6">
    <location>
        <begin position="313"/>
        <end position="339"/>
    </location>
</feature>
<evidence type="ECO:0000256" key="3">
    <source>
        <dbReference type="ARBA" id="ARBA00022692"/>
    </source>
</evidence>
<evidence type="ECO:0000256" key="1">
    <source>
        <dbReference type="ARBA" id="ARBA00004127"/>
    </source>
</evidence>
<dbReference type="OrthoDB" id="4139357at2759"/>
<dbReference type="InterPro" id="IPR036259">
    <property type="entry name" value="MFS_trans_sf"/>
</dbReference>